<feature type="signal peptide" evidence="1">
    <location>
        <begin position="1"/>
        <end position="17"/>
    </location>
</feature>
<organism evidence="3 4">
    <name type="scientific">Lophium mytilinum</name>
    <dbReference type="NCBI Taxonomy" id="390894"/>
    <lineage>
        <taxon>Eukaryota</taxon>
        <taxon>Fungi</taxon>
        <taxon>Dikarya</taxon>
        <taxon>Ascomycota</taxon>
        <taxon>Pezizomycotina</taxon>
        <taxon>Dothideomycetes</taxon>
        <taxon>Pleosporomycetidae</taxon>
        <taxon>Mytilinidiales</taxon>
        <taxon>Mytilinidiaceae</taxon>
        <taxon>Lophium</taxon>
    </lineage>
</organism>
<feature type="chain" id="PRO_5025360416" description="SnoaL-like domain-containing protein" evidence="1">
    <location>
        <begin position="18"/>
        <end position="178"/>
    </location>
</feature>
<evidence type="ECO:0000259" key="2">
    <source>
        <dbReference type="Pfam" id="PF13577"/>
    </source>
</evidence>
<accession>A0A6A6R3H1</accession>
<evidence type="ECO:0000256" key="1">
    <source>
        <dbReference type="SAM" id="SignalP"/>
    </source>
</evidence>
<dbReference type="InterPro" id="IPR037401">
    <property type="entry name" value="SnoaL-like"/>
</dbReference>
<dbReference type="EMBL" id="MU004186">
    <property type="protein sequence ID" value="KAF2497947.1"/>
    <property type="molecule type" value="Genomic_DNA"/>
</dbReference>
<dbReference type="AlphaFoldDB" id="A0A6A6R3H1"/>
<reference evidence="3" key="1">
    <citation type="journal article" date="2020" name="Stud. Mycol.">
        <title>101 Dothideomycetes genomes: a test case for predicting lifestyles and emergence of pathogens.</title>
        <authorList>
            <person name="Haridas S."/>
            <person name="Albert R."/>
            <person name="Binder M."/>
            <person name="Bloem J."/>
            <person name="Labutti K."/>
            <person name="Salamov A."/>
            <person name="Andreopoulos B."/>
            <person name="Baker S."/>
            <person name="Barry K."/>
            <person name="Bills G."/>
            <person name="Bluhm B."/>
            <person name="Cannon C."/>
            <person name="Castanera R."/>
            <person name="Culley D."/>
            <person name="Daum C."/>
            <person name="Ezra D."/>
            <person name="Gonzalez J."/>
            <person name="Henrissat B."/>
            <person name="Kuo A."/>
            <person name="Liang C."/>
            <person name="Lipzen A."/>
            <person name="Lutzoni F."/>
            <person name="Magnuson J."/>
            <person name="Mondo S."/>
            <person name="Nolan M."/>
            <person name="Ohm R."/>
            <person name="Pangilinan J."/>
            <person name="Park H.-J."/>
            <person name="Ramirez L."/>
            <person name="Alfaro M."/>
            <person name="Sun H."/>
            <person name="Tritt A."/>
            <person name="Yoshinaga Y."/>
            <person name="Zwiers L.-H."/>
            <person name="Turgeon B."/>
            <person name="Goodwin S."/>
            <person name="Spatafora J."/>
            <person name="Crous P."/>
            <person name="Grigoriev I."/>
        </authorList>
    </citation>
    <scope>NUCLEOTIDE SEQUENCE</scope>
    <source>
        <strain evidence="3">CBS 269.34</strain>
    </source>
</reference>
<dbReference type="OrthoDB" id="2148716at2759"/>
<keyword evidence="1" id="KW-0732">Signal</keyword>
<name>A0A6A6R3H1_9PEZI</name>
<gene>
    <name evidence="3" type="ORF">BU16DRAFT_456899</name>
</gene>
<dbReference type="Proteomes" id="UP000799750">
    <property type="component" value="Unassembled WGS sequence"/>
</dbReference>
<keyword evidence="4" id="KW-1185">Reference proteome</keyword>
<dbReference type="Pfam" id="PF13577">
    <property type="entry name" value="SnoaL_4"/>
    <property type="match status" value="1"/>
</dbReference>
<evidence type="ECO:0000313" key="4">
    <source>
        <dbReference type="Proteomes" id="UP000799750"/>
    </source>
</evidence>
<evidence type="ECO:0000313" key="3">
    <source>
        <dbReference type="EMBL" id="KAF2497947.1"/>
    </source>
</evidence>
<dbReference type="InterPro" id="IPR032710">
    <property type="entry name" value="NTF2-like_dom_sf"/>
</dbReference>
<dbReference type="SUPFAM" id="SSF54427">
    <property type="entry name" value="NTF2-like"/>
    <property type="match status" value="1"/>
</dbReference>
<protein>
    <recommendedName>
        <fullName evidence="2">SnoaL-like domain-containing protein</fullName>
    </recommendedName>
</protein>
<proteinExistence type="predicted"/>
<dbReference type="Gene3D" id="3.10.450.50">
    <property type="match status" value="1"/>
</dbReference>
<sequence length="178" mass="19863">MHLLTTTLLLLPLLTTAIPLTTTSTTDAQKAIWDTQLAQAEYGLAHALDTKNWTALSNYMTTDIYYDSSALGAGKGGVYTSLQAIIDGLKVAWKDKLVAHNVPNSLVDAVDRGKAHVYSYLIFSQWDPKALEDPEKTYRIYEQCDDQWVLEDGKWKLKHSIVTNLGPKVEVPYFGKAE</sequence>
<feature type="domain" description="SnoaL-like" evidence="2">
    <location>
        <begin position="37"/>
        <end position="159"/>
    </location>
</feature>